<reference evidence="1 2" key="1">
    <citation type="submission" date="2017-10" db="EMBL/GenBank/DDBJ databases">
        <title>A new Pekin duck reference genome.</title>
        <authorList>
            <person name="Hou Z.-C."/>
            <person name="Zhou Z.-K."/>
            <person name="Zhu F."/>
            <person name="Hou S.-S."/>
        </authorList>
    </citation>
    <scope>NUCLEOTIDE SEQUENCE [LARGE SCALE GENOMIC DNA]</scope>
</reference>
<reference evidence="1" key="2">
    <citation type="submission" date="2025-08" db="UniProtKB">
        <authorList>
            <consortium name="Ensembl"/>
        </authorList>
    </citation>
    <scope>IDENTIFICATION</scope>
</reference>
<dbReference type="AlphaFoldDB" id="A0A493TM60"/>
<proteinExistence type="predicted"/>
<evidence type="ECO:0000313" key="2">
    <source>
        <dbReference type="Proteomes" id="UP000016666"/>
    </source>
</evidence>
<reference evidence="1" key="3">
    <citation type="submission" date="2025-09" db="UniProtKB">
        <authorList>
            <consortium name="Ensembl"/>
        </authorList>
    </citation>
    <scope>IDENTIFICATION</scope>
</reference>
<evidence type="ECO:0000313" key="1">
    <source>
        <dbReference type="Ensembl" id="ENSAPLP00000026929.1"/>
    </source>
</evidence>
<dbReference type="Proteomes" id="UP000016666">
    <property type="component" value="Chromosome 2"/>
</dbReference>
<sequence length="113" mass="12786">MHLLLTSGFNLTKEASFVSLENIPGGLSMKIPELWPSYTYTMHPLSGYISGMLLQIQSTRSVLAVTKMCIDLFVIREHIFSGGTLCTLTLSVWVHWARYRLELNLKEPTNVNL</sequence>
<organism evidence="1 2">
    <name type="scientific">Anas platyrhynchos platyrhynchos</name>
    <name type="common">Northern mallard</name>
    <dbReference type="NCBI Taxonomy" id="8840"/>
    <lineage>
        <taxon>Eukaryota</taxon>
        <taxon>Metazoa</taxon>
        <taxon>Chordata</taxon>
        <taxon>Craniata</taxon>
        <taxon>Vertebrata</taxon>
        <taxon>Euteleostomi</taxon>
        <taxon>Archelosauria</taxon>
        <taxon>Archosauria</taxon>
        <taxon>Dinosauria</taxon>
        <taxon>Saurischia</taxon>
        <taxon>Theropoda</taxon>
        <taxon>Coelurosauria</taxon>
        <taxon>Aves</taxon>
        <taxon>Neognathae</taxon>
        <taxon>Galloanserae</taxon>
        <taxon>Anseriformes</taxon>
        <taxon>Anatidae</taxon>
        <taxon>Anatinae</taxon>
        <taxon>Anas</taxon>
    </lineage>
</organism>
<accession>A0A493TM60</accession>
<name>A0A493TM60_ANAPP</name>
<dbReference type="Ensembl" id="ENSAPLT00000044166.1">
    <property type="protein sequence ID" value="ENSAPLP00000026929.1"/>
    <property type="gene ID" value="ENSAPLG00000020048.1"/>
</dbReference>
<keyword evidence="2" id="KW-1185">Reference proteome</keyword>
<protein>
    <submittedName>
        <fullName evidence="1">Uncharacterized protein</fullName>
    </submittedName>
</protein>